<dbReference type="EMBL" id="CM044704">
    <property type="protein sequence ID" value="KAI5665863.1"/>
    <property type="molecule type" value="Genomic_DNA"/>
</dbReference>
<evidence type="ECO:0000313" key="2">
    <source>
        <dbReference type="Proteomes" id="UP001060085"/>
    </source>
</evidence>
<accession>A0ACC0AXZ1</accession>
<sequence>MASFIISKNHHNQPSSTTTACEPTQSQNETSIENASVTSQLYLLKSSSSSSTRRPSESLDKEIVLRRIRHHKSMNKVRNALQSLLANSPASDSEYKWLELGDNFSSP</sequence>
<gene>
    <name evidence="1" type="ORF">M9H77_15716</name>
</gene>
<proteinExistence type="predicted"/>
<evidence type="ECO:0000313" key="1">
    <source>
        <dbReference type="EMBL" id="KAI5665863.1"/>
    </source>
</evidence>
<comment type="caution">
    <text evidence="1">The sequence shown here is derived from an EMBL/GenBank/DDBJ whole genome shotgun (WGS) entry which is preliminary data.</text>
</comment>
<organism evidence="1 2">
    <name type="scientific">Catharanthus roseus</name>
    <name type="common">Madagascar periwinkle</name>
    <name type="synonym">Vinca rosea</name>
    <dbReference type="NCBI Taxonomy" id="4058"/>
    <lineage>
        <taxon>Eukaryota</taxon>
        <taxon>Viridiplantae</taxon>
        <taxon>Streptophyta</taxon>
        <taxon>Embryophyta</taxon>
        <taxon>Tracheophyta</taxon>
        <taxon>Spermatophyta</taxon>
        <taxon>Magnoliopsida</taxon>
        <taxon>eudicotyledons</taxon>
        <taxon>Gunneridae</taxon>
        <taxon>Pentapetalae</taxon>
        <taxon>asterids</taxon>
        <taxon>lamiids</taxon>
        <taxon>Gentianales</taxon>
        <taxon>Apocynaceae</taxon>
        <taxon>Rauvolfioideae</taxon>
        <taxon>Vinceae</taxon>
        <taxon>Catharanthinae</taxon>
        <taxon>Catharanthus</taxon>
    </lineage>
</organism>
<keyword evidence="2" id="KW-1185">Reference proteome</keyword>
<name>A0ACC0AXZ1_CATRO</name>
<protein>
    <submittedName>
        <fullName evidence="1">Uncharacterized protein</fullName>
    </submittedName>
</protein>
<reference evidence="2" key="1">
    <citation type="journal article" date="2023" name="Nat. Plants">
        <title>Single-cell RNA sequencing provides a high-resolution roadmap for understanding the multicellular compartmentation of specialized metabolism.</title>
        <authorList>
            <person name="Sun S."/>
            <person name="Shen X."/>
            <person name="Li Y."/>
            <person name="Li Y."/>
            <person name="Wang S."/>
            <person name="Li R."/>
            <person name="Zhang H."/>
            <person name="Shen G."/>
            <person name="Guo B."/>
            <person name="Wei J."/>
            <person name="Xu J."/>
            <person name="St-Pierre B."/>
            <person name="Chen S."/>
            <person name="Sun C."/>
        </authorList>
    </citation>
    <scope>NUCLEOTIDE SEQUENCE [LARGE SCALE GENOMIC DNA]</scope>
</reference>
<dbReference type="Proteomes" id="UP001060085">
    <property type="component" value="Linkage Group LG04"/>
</dbReference>